<dbReference type="EMBL" id="KQ246659">
    <property type="protein sequence ID" value="KNC72681.1"/>
    <property type="molecule type" value="Genomic_DNA"/>
</dbReference>
<organism evidence="2 3">
    <name type="scientific">Sphaeroforma arctica JP610</name>
    <dbReference type="NCBI Taxonomy" id="667725"/>
    <lineage>
        <taxon>Eukaryota</taxon>
        <taxon>Ichthyosporea</taxon>
        <taxon>Ichthyophonida</taxon>
        <taxon>Sphaeroforma</taxon>
    </lineage>
</organism>
<dbReference type="RefSeq" id="XP_014146583.1">
    <property type="nucleotide sequence ID" value="XM_014291108.1"/>
</dbReference>
<evidence type="ECO:0000313" key="2">
    <source>
        <dbReference type="EMBL" id="KNC72681.1"/>
    </source>
</evidence>
<gene>
    <name evidence="2" type="ORF">SARC_14759</name>
</gene>
<dbReference type="Proteomes" id="UP000054560">
    <property type="component" value="Unassembled WGS sequence"/>
</dbReference>
<accession>A0A0L0F809</accession>
<evidence type="ECO:0000313" key="3">
    <source>
        <dbReference type="Proteomes" id="UP000054560"/>
    </source>
</evidence>
<feature type="region of interest" description="Disordered" evidence="1">
    <location>
        <begin position="92"/>
        <end position="129"/>
    </location>
</feature>
<proteinExistence type="predicted"/>
<reference evidence="2 3" key="1">
    <citation type="submission" date="2011-02" db="EMBL/GenBank/DDBJ databases">
        <title>The Genome Sequence of Sphaeroforma arctica JP610.</title>
        <authorList>
            <consortium name="The Broad Institute Genome Sequencing Platform"/>
            <person name="Russ C."/>
            <person name="Cuomo C."/>
            <person name="Young S.K."/>
            <person name="Zeng Q."/>
            <person name="Gargeya S."/>
            <person name="Alvarado L."/>
            <person name="Berlin A."/>
            <person name="Chapman S.B."/>
            <person name="Chen Z."/>
            <person name="Freedman E."/>
            <person name="Gellesch M."/>
            <person name="Goldberg J."/>
            <person name="Griggs A."/>
            <person name="Gujja S."/>
            <person name="Heilman E."/>
            <person name="Heiman D."/>
            <person name="Howarth C."/>
            <person name="Mehta T."/>
            <person name="Neiman D."/>
            <person name="Pearson M."/>
            <person name="Roberts A."/>
            <person name="Saif S."/>
            <person name="Shea T."/>
            <person name="Shenoy N."/>
            <person name="Sisk P."/>
            <person name="Stolte C."/>
            <person name="Sykes S."/>
            <person name="White J."/>
            <person name="Yandava C."/>
            <person name="Burger G."/>
            <person name="Gray M.W."/>
            <person name="Holland P.W.H."/>
            <person name="King N."/>
            <person name="Lang F.B.F."/>
            <person name="Roger A.J."/>
            <person name="Ruiz-Trillo I."/>
            <person name="Haas B."/>
            <person name="Nusbaum C."/>
            <person name="Birren B."/>
        </authorList>
    </citation>
    <scope>NUCLEOTIDE SEQUENCE [LARGE SCALE GENOMIC DNA]</scope>
    <source>
        <strain evidence="2 3">JP610</strain>
    </source>
</reference>
<dbReference type="AlphaFoldDB" id="A0A0L0F809"/>
<evidence type="ECO:0000256" key="1">
    <source>
        <dbReference type="SAM" id="MobiDB-lite"/>
    </source>
</evidence>
<sequence length="129" mass="14527">MFSLDRTYMNKCLYRSFLKDALRRQRDTLIDEFEEYEETHDVDSYRIGASVVERKAAADSGEPTEHNPKSEITNADVFKAFGKRAAPKAAGFGGGFGSMRRSPYGNVNRMNTSRSPSKKVETETTKCAK</sequence>
<feature type="non-terminal residue" evidence="2">
    <location>
        <position position="129"/>
    </location>
</feature>
<dbReference type="GeneID" id="25915263"/>
<keyword evidence="3" id="KW-1185">Reference proteome</keyword>
<protein>
    <submittedName>
        <fullName evidence="2">Uncharacterized protein</fullName>
    </submittedName>
</protein>
<name>A0A0L0F809_9EUKA</name>
<feature type="compositionally biased region" description="Basic and acidic residues" evidence="1">
    <location>
        <begin position="118"/>
        <end position="129"/>
    </location>
</feature>